<gene>
    <name evidence="1" type="ORF">H9841_06575</name>
</gene>
<dbReference type="AlphaFoldDB" id="A0A9D1Y8Y8"/>
<evidence type="ECO:0000313" key="1">
    <source>
        <dbReference type="EMBL" id="HIY21547.1"/>
    </source>
</evidence>
<accession>A0A9D1Y8Y8</accession>
<reference evidence="1" key="1">
    <citation type="journal article" date="2021" name="PeerJ">
        <title>Extensive microbial diversity within the chicken gut microbiome revealed by metagenomics and culture.</title>
        <authorList>
            <person name="Gilroy R."/>
            <person name="Ravi A."/>
            <person name="Getino M."/>
            <person name="Pursley I."/>
            <person name="Horton D.L."/>
            <person name="Alikhan N.F."/>
            <person name="Baker D."/>
            <person name="Gharbi K."/>
            <person name="Hall N."/>
            <person name="Watson M."/>
            <person name="Adriaenssens E.M."/>
            <person name="Foster-Nyarko E."/>
            <person name="Jarju S."/>
            <person name="Secka A."/>
            <person name="Antonio M."/>
            <person name="Oren A."/>
            <person name="Chaudhuri R.R."/>
            <person name="La Ragione R."/>
            <person name="Hildebrand F."/>
            <person name="Pallen M.J."/>
        </authorList>
    </citation>
    <scope>NUCLEOTIDE SEQUENCE</scope>
    <source>
        <strain evidence="1">ChiBcec16_6824</strain>
    </source>
</reference>
<protein>
    <submittedName>
        <fullName evidence="1">Uncharacterized protein</fullName>
    </submittedName>
</protein>
<proteinExistence type="predicted"/>
<organism evidence="1 2">
    <name type="scientific">Candidatus Flavonifractor merdigallinarum</name>
    <dbReference type="NCBI Taxonomy" id="2838589"/>
    <lineage>
        <taxon>Bacteria</taxon>
        <taxon>Bacillati</taxon>
        <taxon>Bacillota</taxon>
        <taxon>Clostridia</taxon>
        <taxon>Eubacteriales</taxon>
        <taxon>Oscillospiraceae</taxon>
        <taxon>Flavonifractor</taxon>
    </lineage>
</organism>
<dbReference type="Proteomes" id="UP000823868">
    <property type="component" value="Unassembled WGS sequence"/>
</dbReference>
<comment type="caution">
    <text evidence="1">The sequence shown here is derived from an EMBL/GenBank/DDBJ whole genome shotgun (WGS) entry which is preliminary data.</text>
</comment>
<dbReference type="EMBL" id="DXDX01000121">
    <property type="protein sequence ID" value="HIY21547.1"/>
    <property type="molecule type" value="Genomic_DNA"/>
</dbReference>
<reference evidence="1" key="2">
    <citation type="submission" date="2021-04" db="EMBL/GenBank/DDBJ databases">
        <authorList>
            <person name="Gilroy R."/>
        </authorList>
    </citation>
    <scope>NUCLEOTIDE SEQUENCE</scope>
    <source>
        <strain evidence="1">ChiBcec16_6824</strain>
    </source>
</reference>
<evidence type="ECO:0000313" key="2">
    <source>
        <dbReference type="Proteomes" id="UP000823868"/>
    </source>
</evidence>
<sequence>MPQEICIRSLCDAFGQEEELTEARLTALLQQIRGGKSLGIYLSNNLEEGYFQLELNRGWICMQLVQELGTSRECFYSSFDPAYLDSDEESPMECSDGQSIILMRYIMHDLELAARCVEYYARTGWLYPGTRWLKGGKGS</sequence>
<name>A0A9D1Y8Y8_9FIRM</name>